<gene>
    <name evidence="1" type="ORF">D8674_017888</name>
</gene>
<name>A0A5N5HF21_9ROSA</name>
<dbReference type="AlphaFoldDB" id="A0A5N5HF21"/>
<dbReference type="OrthoDB" id="696934at2759"/>
<evidence type="ECO:0000313" key="1">
    <source>
        <dbReference type="EMBL" id="KAB2626228.1"/>
    </source>
</evidence>
<accession>A0A5N5HF21</accession>
<organism evidence="1 2">
    <name type="scientific">Pyrus ussuriensis x Pyrus communis</name>
    <dbReference type="NCBI Taxonomy" id="2448454"/>
    <lineage>
        <taxon>Eukaryota</taxon>
        <taxon>Viridiplantae</taxon>
        <taxon>Streptophyta</taxon>
        <taxon>Embryophyta</taxon>
        <taxon>Tracheophyta</taxon>
        <taxon>Spermatophyta</taxon>
        <taxon>Magnoliopsida</taxon>
        <taxon>eudicotyledons</taxon>
        <taxon>Gunneridae</taxon>
        <taxon>Pentapetalae</taxon>
        <taxon>rosids</taxon>
        <taxon>fabids</taxon>
        <taxon>Rosales</taxon>
        <taxon>Rosaceae</taxon>
        <taxon>Amygdaloideae</taxon>
        <taxon>Maleae</taxon>
        <taxon>Pyrus</taxon>
    </lineage>
</organism>
<dbReference type="EMBL" id="SMOL01000160">
    <property type="protein sequence ID" value="KAB2626228.1"/>
    <property type="molecule type" value="Genomic_DNA"/>
</dbReference>
<protein>
    <submittedName>
        <fullName evidence="1">Uncharacterized protein</fullName>
    </submittedName>
</protein>
<reference evidence="1 2" key="3">
    <citation type="submission" date="2019-11" db="EMBL/GenBank/DDBJ databases">
        <title>A de novo genome assembly of a pear dwarfing rootstock.</title>
        <authorList>
            <person name="Wang F."/>
            <person name="Wang J."/>
            <person name="Li S."/>
            <person name="Zhang Y."/>
            <person name="Fang M."/>
            <person name="Ma L."/>
            <person name="Zhao Y."/>
            <person name="Jiang S."/>
        </authorList>
    </citation>
    <scope>NUCLEOTIDE SEQUENCE [LARGE SCALE GENOMIC DNA]</scope>
    <source>
        <strain evidence="1">S2</strain>
        <tissue evidence="1">Leaf</tissue>
    </source>
</reference>
<reference evidence="2" key="2">
    <citation type="submission" date="2019-10" db="EMBL/GenBank/DDBJ databases">
        <title>A de novo genome assembly of a pear dwarfing rootstock.</title>
        <authorList>
            <person name="Wang F."/>
            <person name="Wang J."/>
            <person name="Li S."/>
            <person name="Zhang Y."/>
            <person name="Fang M."/>
            <person name="Ma L."/>
            <person name="Zhao Y."/>
            <person name="Jiang S."/>
        </authorList>
    </citation>
    <scope>NUCLEOTIDE SEQUENCE [LARGE SCALE GENOMIC DNA]</scope>
</reference>
<reference evidence="1 2" key="1">
    <citation type="submission" date="2019-09" db="EMBL/GenBank/DDBJ databases">
        <authorList>
            <person name="Ou C."/>
        </authorList>
    </citation>
    <scope>NUCLEOTIDE SEQUENCE [LARGE SCALE GENOMIC DNA]</scope>
    <source>
        <strain evidence="1">S2</strain>
        <tissue evidence="1">Leaf</tissue>
    </source>
</reference>
<keyword evidence="2" id="KW-1185">Reference proteome</keyword>
<sequence length="231" mass="25999">MLSLQPTEEITIQLTRIAKKRNLNLQNISEGHLMGIDCHNFRRQRNTNIVATCICCFDKPQRSPVLGSTGVIVYVFNPDIPQLSEYKQSFTCKVTVVGVDLARGWWFKIDLIVEDSTNQHNFLMIGRHTEKMFRVSCHTLVNEDGYDDPFILPPILKTLVGETKRFQLSFGNQNLDLGKTDFIVNGLLQDQDLSNLTIASIKPQTPTTTAGKQVMCQTTPASSTPSQLLQQ</sequence>
<evidence type="ECO:0000313" key="2">
    <source>
        <dbReference type="Proteomes" id="UP000327157"/>
    </source>
</evidence>
<dbReference type="Gene3D" id="2.40.50.140">
    <property type="entry name" value="Nucleic acid-binding proteins"/>
    <property type="match status" value="1"/>
</dbReference>
<comment type="caution">
    <text evidence="1">The sequence shown here is derived from an EMBL/GenBank/DDBJ whole genome shotgun (WGS) entry which is preliminary data.</text>
</comment>
<dbReference type="InterPro" id="IPR012340">
    <property type="entry name" value="NA-bd_OB-fold"/>
</dbReference>
<dbReference type="Proteomes" id="UP000327157">
    <property type="component" value="Chromosome 16"/>
</dbReference>
<proteinExistence type="predicted"/>